<dbReference type="EMBL" id="MF766046">
    <property type="protein sequence ID" value="ATI18814.1"/>
    <property type="molecule type" value="Genomic_DNA"/>
</dbReference>
<evidence type="ECO:0000313" key="1">
    <source>
        <dbReference type="EMBL" id="ATI18814.1"/>
    </source>
</evidence>
<name>A0A291LIE9_9CAUD</name>
<reference evidence="1 2" key="1">
    <citation type="submission" date="2017-08" db="EMBL/GenBank/DDBJ databases">
        <authorList>
            <person name="Jones O.D."/>
            <person name="Rapp I.M."/>
            <person name="Layton S."/>
            <person name="Bhuiyan S."/>
            <person name="Kim T."/>
            <person name="Hughes L.E."/>
            <person name="Garlena R.A."/>
            <person name="Russell D.A."/>
            <person name="Pope W.H."/>
            <person name="Jacobs-Sera D."/>
            <person name="Hendrix R.W."/>
            <person name="Hatfull G.F."/>
        </authorList>
    </citation>
    <scope>NUCLEOTIDE SEQUENCE [LARGE SCALE GENOMIC DNA]</scope>
</reference>
<sequence>MAHRLGDGPSQAAGGWVGEYTSPDGLIKLVVNEEEYDFHIDAKEGHKPSLMRSVLLMARQQGLELLDEEEGEAEIIDEDTLRIYLCPRPASTPELRVVA</sequence>
<evidence type="ECO:0000313" key="2">
    <source>
        <dbReference type="Proteomes" id="UP000230725"/>
    </source>
</evidence>
<organism evidence="1 2">
    <name type="scientific">Streptomyces phage Diane</name>
    <dbReference type="NCBI Taxonomy" id="2041207"/>
    <lineage>
        <taxon>Viruses</taxon>
        <taxon>Duplodnaviria</taxon>
        <taxon>Heunggongvirae</taxon>
        <taxon>Uroviricota</taxon>
        <taxon>Caudoviricetes</taxon>
        <taxon>Arquatrovirinae</taxon>
        <taxon>Omarvirus</taxon>
        <taxon>Omarvirus diane</taxon>
    </lineage>
</organism>
<dbReference type="Proteomes" id="UP000230725">
    <property type="component" value="Segment"/>
</dbReference>
<keyword evidence="2" id="KW-1185">Reference proteome</keyword>
<proteinExistence type="predicted"/>
<accession>A0A291LIE9</accession>
<protein>
    <submittedName>
        <fullName evidence="1">Uncharacterized protein</fullName>
    </submittedName>
</protein>
<gene>
    <name evidence="1" type="ORF">SEA_DIANE_30</name>
</gene>